<dbReference type="EMBL" id="AP024545">
    <property type="protein sequence ID" value="BCT93265.1"/>
    <property type="molecule type" value="Genomic_DNA"/>
</dbReference>
<sequence length="1127" mass="122712">MKRFIALGVACVCAAPAFAGQPTQADCDNPAPSTVLAPAASKATDARAYWLDAQSIAWPTPLTPPPCEGRGRPGGGVLSASYRLATPGRAPIPLTPDNTPLPDAFKFIGEGPHLRVPTNTNVRALLRNDVVIERLDARGHVTDRTHLQTPGALDALYADAADKVVLGTHDLAYDSIPFALWAPTARTVALCLYDTPRGASRSRVPMVRDPASGVWSTTVSMIPGPRYYLFLVDVDVPGVGLVRNRVTDPYSDALAADGARSFVARTEVDDDAGWHGDHAPSPRTSVIYELHVRDFSRDDPSVPAAHRGKYLAFTDTQSNGMRHLRALADAGVTDVHLLPVFDFASVPERHCDPKGDKAHDCFNWGYEPFHFNAPEGSYATDPDGDTRVREFRAMVKALHAIGLRVGMDVVYNHTTASGQAANSVLDRIVPGYYHRLDANGAVANSTCCANTATEHRMMAKLMRDSVVQWARDYHIDSFRFDLMGHQPRAVMEDLQRALKAATGRDIPLIGEGWNFGEVADGKRFVQASQLSLGGTGIGTFSDRARDAVRGGGPGDHAPALAEAKGWISGGADARSADLVRVGLAGTLKDYELPSGTPLSKVDYNGQPAGYATQPSEVVNYVENHDNQTLFDINAWKLPRDTSLAERARVQLLGAAVVAFSQGTAYYHAGIDVLRSKSLDRNSYDSGDAFNRLDWTYRDNGFGIGLPPAQDNGVDYDAMRPLLAEAAHIKPAPADIAWMRDAFRDLLRIRSGSALFSLPTTDEVRARLRFPDTGTPDLIAGRLEGRVLDGANYPAIQYFLNAATEARSVVLPDSHGEPWTLHPVHLAPDATDKRARDARFDRATGRFTIPPRTAVVFVQGESALPALRTYQLSATLKDEEPITVDVQLPRGYDARQRYPVLYFDDGQDLVAVDALPTIERLDRDKAIRPFLLVAIHMPKDRLAAYGLADRNAKHSVVANTKYGAVGANAQAYSEWVAHTLVPFIDDKFSTQRTPEGRAILGWSLGGINAFSLGWNYPDVFGRVGAFSPSFWLPAEAKDPTQRIAPMLVERGRTPPSFRAYFAPGTAEETDDRDGDGIIDVVDDVQDLAALLRSKGAREIKVVPLEGGRHRQTSWAAMLPGFLTWAFPR</sequence>
<dbReference type="SUPFAM" id="SSF51445">
    <property type="entry name" value="(Trans)glycosidases"/>
    <property type="match status" value="1"/>
</dbReference>
<evidence type="ECO:0000256" key="3">
    <source>
        <dbReference type="SAM" id="SignalP"/>
    </source>
</evidence>
<keyword evidence="2" id="KW-0378">Hydrolase</keyword>
<dbReference type="InterPro" id="IPR013780">
    <property type="entry name" value="Glyco_hydro_b"/>
</dbReference>
<dbReference type="SUPFAM" id="SSF81296">
    <property type="entry name" value="E set domains"/>
    <property type="match status" value="2"/>
</dbReference>
<evidence type="ECO:0000256" key="1">
    <source>
        <dbReference type="ARBA" id="ARBA00008061"/>
    </source>
</evidence>
<feature type="signal peptide" evidence="3">
    <location>
        <begin position="1"/>
        <end position="19"/>
    </location>
</feature>
<dbReference type="CDD" id="cd02860">
    <property type="entry name" value="E_set_Pullulanase"/>
    <property type="match status" value="1"/>
</dbReference>
<keyword evidence="3" id="KW-0732">Signal</keyword>
<dbReference type="Pfam" id="PF17967">
    <property type="entry name" value="Pullulanase_N2"/>
    <property type="match status" value="1"/>
</dbReference>
<evidence type="ECO:0000259" key="4">
    <source>
        <dbReference type="SMART" id="SM00642"/>
    </source>
</evidence>
<dbReference type="Pfam" id="PF11852">
    <property type="entry name" value="Pullul_strch_C"/>
    <property type="match status" value="1"/>
</dbReference>
<dbReference type="Pfam" id="PF02922">
    <property type="entry name" value="CBM_48"/>
    <property type="match status" value="1"/>
</dbReference>
<proteinExistence type="inferred from homology"/>
<dbReference type="InterPro" id="IPR006047">
    <property type="entry name" value="GH13_cat_dom"/>
</dbReference>
<dbReference type="InterPro" id="IPR014756">
    <property type="entry name" value="Ig_E-set"/>
</dbReference>
<dbReference type="Pfam" id="PF00756">
    <property type="entry name" value="Esterase"/>
    <property type="match status" value="1"/>
</dbReference>
<organism evidence="5 6">
    <name type="scientific">Noviluteimonas caseinilytica</name>
    <dbReference type="NCBI Taxonomy" id="2675101"/>
    <lineage>
        <taxon>Bacteria</taxon>
        <taxon>Pseudomonadati</taxon>
        <taxon>Pseudomonadota</taxon>
        <taxon>Gammaproteobacteria</taxon>
        <taxon>Lysobacterales</taxon>
        <taxon>Lysobacteraceae</taxon>
        <taxon>Noviluteimonas</taxon>
    </lineage>
</organism>
<dbReference type="SUPFAM" id="SSF53474">
    <property type="entry name" value="alpha/beta-Hydrolases"/>
    <property type="match status" value="1"/>
</dbReference>
<accession>A0ABM7Q784</accession>
<evidence type="ECO:0000313" key="6">
    <source>
        <dbReference type="Proteomes" id="UP000681317"/>
    </source>
</evidence>
<dbReference type="InterPro" id="IPR000801">
    <property type="entry name" value="Esterase-like"/>
</dbReference>
<dbReference type="Proteomes" id="UP000681317">
    <property type="component" value="Chromosome"/>
</dbReference>
<dbReference type="InterPro" id="IPR024561">
    <property type="entry name" value="Pullul_strch_C"/>
</dbReference>
<dbReference type="InterPro" id="IPR029058">
    <property type="entry name" value="AB_hydrolase_fold"/>
</dbReference>
<dbReference type="Gene3D" id="3.40.50.1820">
    <property type="entry name" value="alpha/beta hydrolase"/>
    <property type="match status" value="1"/>
</dbReference>
<reference evidence="5 6" key="1">
    <citation type="submission" date="2021-03" db="EMBL/GenBank/DDBJ databases">
        <title>Complete Genome Sequences of Two Lysobacter Strains Isolated from Sea Water (Lysobacter caseinilyticus) and Soil (Lysobacter helvus) in South Korea.</title>
        <authorList>
            <person name="Watanabe Y."/>
            <person name="Arakawa K."/>
        </authorList>
    </citation>
    <scope>NUCLEOTIDE SEQUENCE [LARGE SCALE GENOMIC DNA]</scope>
    <source>
        <strain evidence="5 6">KVB24</strain>
    </source>
</reference>
<feature type="chain" id="PRO_5047124782" description="Glycosyl hydrolase family 13 catalytic domain-containing protein" evidence="3">
    <location>
        <begin position="20"/>
        <end position="1127"/>
    </location>
</feature>
<dbReference type="InterPro" id="IPR013783">
    <property type="entry name" value="Ig-like_fold"/>
</dbReference>
<dbReference type="Gene3D" id="3.20.20.80">
    <property type="entry name" value="Glycosidases"/>
    <property type="match status" value="1"/>
</dbReference>
<dbReference type="Gene3D" id="2.60.40.10">
    <property type="entry name" value="Immunoglobulins"/>
    <property type="match status" value="1"/>
</dbReference>
<dbReference type="RefSeq" id="WP_213434200.1">
    <property type="nucleotide sequence ID" value="NZ_AP024545.1"/>
</dbReference>
<evidence type="ECO:0000313" key="5">
    <source>
        <dbReference type="EMBL" id="BCT93265.1"/>
    </source>
</evidence>
<keyword evidence="2" id="KW-0326">Glycosidase</keyword>
<dbReference type="Gene3D" id="2.60.40.1130">
    <property type="entry name" value="Rab geranylgeranyltransferase alpha-subunit, insert domain"/>
    <property type="match status" value="1"/>
</dbReference>
<dbReference type="InterPro" id="IPR040671">
    <property type="entry name" value="Pullulanase_N2"/>
</dbReference>
<evidence type="ECO:0000256" key="2">
    <source>
        <dbReference type="ARBA" id="ARBA00023295"/>
    </source>
</evidence>
<feature type="domain" description="Glycosyl hydrolase family 13 catalytic" evidence="4">
    <location>
        <begin position="289"/>
        <end position="709"/>
    </location>
</feature>
<dbReference type="Gene3D" id="2.60.40.1180">
    <property type="entry name" value="Golgi alpha-mannosidase II"/>
    <property type="match status" value="1"/>
</dbReference>
<keyword evidence="6" id="KW-1185">Reference proteome</keyword>
<dbReference type="PANTHER" id="PTHR43002">
    <property type="entry name" value="GLYCOGEN DEBRANCHING ENZYME"/>
    <property type="match status" value="1"/>
</dbReference>
<name>A0ABM7Q784_9GAMM</name>
<comment type="similarity">
    <text evidence="1">Belongs to the glycosyl hydrolase 13 family.</text>
</comment>
<dbReference type="InterPro" id="IPR017853">
    <property type="entry name" value="GH"/>
</dbReference>
<dbReference type="CDD" id="cd11341">
    <property type="entry name" value="AmyAc_Pullulanase_LD-like"/>
    <property type="match status" value="1"/>
</dbReference>
<protein>
    <recommendedName>
        <fullName evidence="4">Glycosyl hydrolase family 13 catalytic domain-containing protein</fullName>
    </recommendedName>
</protein>
<dbReference type="SMART" id="SM00642">
    <property type="entry name" value="Aamy"/>
    <property type="match status" value="1"/>
</dbReference>
<dbReference type="SUPFAM" id="SSF51011">
    <property type="entry name" value="Glycosyl hydrolase domain"/>
    <property type="match status" value="1"/>
</dbReference>
<gene>
    <name evidence="5" type="ORF">LYSCAS_22890</name>
</gene>
<dbReference type="InterPro" id="IPR004193">
    <property type="entry name" value="Glyco_hydro_13_N"/>
</dbReference>